<keyword evidence="4 6" id="KW-0807">Transducer</keyword>
<gene>
    <name evidence="11" type="ORF">GCM10010916_06940</name>
</gene>
<accession>A0A917CPL1</accession>
<dbReference type="PANTHER" id="PTHR32089">
    <property type="entry name" value="METHYL-ACCEPTING CHEMOTAXIS PROTEIN MCPB"/>
    <property type="match status" value="1"/>
</dbReference>
<dbReference type="PROSITE" id="PS50885">
    <property type="entry name" value="HAMP"/>
    <property type="match status" value="1"/>
</dbReference>
<dbReference type="CDD" id="cd06225">
    <property type="entry name" value="HAMP"/>
    <property type="match status" value="1"/>
</dbReference>
<comment type="subcellular location">
    <subcellularLocation>
        <location evidence="1">Cell membrane</location>
    </subcellularLocation>
</comment>
<evidence type="ECO:0000256" key="8">
    <source>
        <dbReference type="SAM" id="Phobius"/>
    </source>
</evidence>
<name>A0A917CPL1_9BACL</name>
<dbReference type="SUPFAM" id="SSF58104">
    <property type="entry name" value="Methyl-accepting chemotaxis protein (MCP) signaling domain"/>
    <property type="match status" value="1"/>
</dbReference>
<dbReference type="CDD" id="cd12913">
    <property type="entry name" value="PDC1_MCP_like"/>
    <property type="match status" value="1"/>
</dbReference>
<reference evidence="11" key="1">
    <citation type="journal article" date="2014" name="Int. J. Syst. Evol. Microbiol.">
        <title>Complete genome sequence of Corynebacterium casei LMG S-19264T (=DSM 44701T), isolated from a smear-ripened cheese.</title>
        <authorList>
            <consortium name="US DOE Joint Genome Institute (JGI-PGF)"/>
            <person name="Walter F."/>
            <person name="Albersmeier A."/>
            <person name="Kalinowski J."/>
            <person name="Ruckert C."/>
        </authorList>
    </citation>
    <scope>NUCLEOTIDE SEQUENCE</scope>
    <source>
        <strain evidence="11">CGMCC 1.12987</strain>
    </source>
</reference>
<organism evidence="11 12">
    <name type="scientific">Paenibacillus abyssi</name>
    <dbReference type="NCBI Taxonomy" id="1340531"/>
    <lineage>
        <taxon>Bacteria</taxon>
        <taxon>Bacillati</taxon>
        <taxon>Bacillota</taxon>
        <taxon>Bacilli</taxon>
        <taxon>Bacillales</taxon>
        <taxon>Paenibacillaceae</taxon>
        <taxon>Paenibacillus</taxon>
    </lineage>
</organism>
<evidence type="ECO:0000259" key="9">
    <source>
        <dbReference type="PROSITE" id="PS50111"/>
    </source>
</evidence>
<feature type="domain" description="Methyl-accepting transducer" evidence="9">
    <location>
        <begin position="415"/>
        <end position="651"/>
    </location>
</feature>
<reference evidence="11" key="2">
    <citation type="submission" date="2020-09" db="EMBL/GenBank/DDBJ databases">
        <authorList>
            <person name="Sun Q."/>
            <person name="Zhou Y."/>
        </authorList>
    </citation>
    <scope>NUCLEOTIDE SEQUENCE</scope>
    <source>
        <strain evidence="11">CGMCC 1.12987</strain>
    </source>
</reference>
<keyword evidence="8" id="KW-1133">Transmembrane helix</keyword>
<keyword evidence="8" id="KW-0812">Transmembrane</keyword>
<keyword evidence="3 8" id="KW-0472">Membrane</keyword>
<dbReference type="Gene3D" id="6.10.340.10">
    <property type="match status" value="1"/>
</dbReference>
<dbReference type="InterPro" id="IPR004089">
    <property type="entry name" value="MCPsignal_dom"/>
</dbReference>
<keyword evidence="12" id="KW-1185">Reference proteome</keyword>
<comment type="similarity">
    <text evidence="5">Belongs to the methyl-accepting chemotaxis (MCP) protein family.</text>
</comment>
<keyword evidence="2" id="KW-1003">Cell membrane</keyword>
<evidence type="ECO:0000256" key="4">
    <source>
        <dbReference type="ARBA" id="ARBA00023224"/>
    </source>
</evidence>
<feature type="region of interest" description="Disordered" evidence="7">
    <location>
        <begin position="462"/>
        <end position="483"/>
    </location>
</feature>
<evidence type="ECO:0000256" key="7">
    <source>
        <dbReference type="SAM" id="MobiDB-lite"/>
    </source>
</evidence>
<dbReference type="Pfam" id="PF22673">
    <property type="entry name" value="MCP-like_PDC_1"/>
    <property type="match status" value="1"/>
</dbReference>
<dbReference type="EMBL" id="BMGR01000002">
    <property type="protein sequence ID" value="GGF92178.1"/>
    <property type="molecule type" value="Genomic_DNA"/>
</dbReference>
<feature type="transmembrane region" description="Helical" evidence="8">
    <location>
        <begin position="321"/>
        <end position="341"/>
    </location>
</feature>
<evidence type="ECO:0000256" key="6">
    <source>
        <dbReference type="PROSITE-ProRule" id="PRU00284"/>
    </source>
</evidence>
<proteinExistence type="inferred from homology"/>
<sequence>MGWYHNRSVKTKLIATLGLVMLLAFGALIGTNVIQLYNVSIANGEYAAREEAMKGAAGFEKQLNAYSSSLHTLEQLLIDASKEQLLSREDAVQILTAELLRHPHAQGIFTIWEPNTFDGQDAANKNNQGYGDESGRFSPFITRSGDTVAVAPLSGYETEGSGDYYLIPKSTKQPYWGEPFPFSINGAEKVMTSIVLPILDEQETFQGIIGIMLSLEQLQQTAIELDPFGGFTSIISSDGMMVANGRYPDEIMTHYGEHSEERSLIWSSVQQGDLTHYSLDRSGAEVIRLFTPVFIDEVENPWMLSTVINRSVILEGFYNELTNSIIIAVVALLLLAALLYFSIQSIVKQLRAVNAMSQRLSEGDFTNKLTVKHRDEFGLMAGHLNDMIENLRQTVRKVSEHSLSVGATSEQLMASAEQTSQAAETIASSIQEVASGAETQRQNAQESSRAMTEMAVGIQRIAESASSVSDSTSAVSGKTREGHSHIQSAVQQISVVAASVESSSEVIKRLSEQSDTIGKFVQVITGISSQTNILALNAAIEASRVGEHGRGFAVVAEEVRKLAVQSNEAAIQIAELVESIQLETKQAVEAMQQGSVDVAQGVRSVQESGQIFASILHEMETVSTQISEVSAAAEQMSASSEQVSATITQLEHIADTSADNAQSVASASEEQLATMEEINAAATSLSAMVQELIELMEKFKT</sequence>
<feature type="compositionally biased region" description="Low complexity" evidence="7">
    <location>
        <begin position="464"/>
        <end position="476"/>
    </location>
</feature>
<dbReference type="CDD" id="cd11386">
    <property type="entry name" value="MCP_signal"/>
    <property type="match status" value="1"/>
</dbReference>
<evidence type="ECO:0000256" key="2">
    <source>
        <dbReference type="ARBA" id="ARBA00022475"/>
    </source>
</evidence>
<dbReference type="Gene3D" id="3.30.450.20">
    <property type="entry name" value="PAS domain"/>
    <property type="match status" value="2"/>
</dbReference>
<dbReference type="InterPro" id="IPR003660">
    <property type="entry name" value="HAMP_dom"/>
</dbReference>
<dbReference type="SMART" id="SM00304">
    <property type="entry name" value="HAMP"/>
    <property type="match status" value="2"/>
</dbReference>
<comment type="caution">
    <text evidence="11">The sequence shown here is derived from an EMBL/GenBank/DDBJ whole genome shotgun (WGS) entry which is preliminary data.</text>
</comment>
<evidence type="ECO:0000256" key="1">
    <source>
        <dbReference type="ARBA" id="ARBA00004236"/>
    </source>
</evidence>
<dbReference type="PANTHER" id="PTHR32089:SF114">
    <property type="entry name" value="METHYL-ACCEPTING CHEMOTAXIS PROTEIN MCPB"/>
    <property type="match status" value="1"/>
</dbReference>
<dbReference type="Proteomes" id="UP000644756">
    <property type="component" value="Unassembled WGS sequence"/>
</dbReference>
<evidence type="ECO:0000259" key="10">
    <source>
        <dbReference type="PROSITE" id="PS50885"/>
    </source>
</evidence>
<dbReference type="Pfam" id="PF00672">
    <property type="entry name" value="HAMP"/>
    <property type="match status" value="1"/>
</dbReference>
<dbReference type="GO" id="GO:0007165">
    <property type="term" value="P:signal transduction"/>
    <property type="evidence" value="ECO:0007669"/>
    <property type="project" value="UniProtKB-KW"/>
</dbReference>
<dbReference type="Gene3D" id="1.10.287.950">
    <property type="entry name" value="Methyl-accepting chemotaxis protein"/>
    <property type="match status" value="1"/>
</dbReference>
<evidence type="ECO:0000313" key="12">
    <source>
        <dbReference type="Proteomes" id="UP000644756"/>
    </source>
</evidence>
<evidence type="ECO:0000313" key="11">
    <source>
        <dbReference type="EMBL" id="GGF92178.1"/>
    </source>
</evidence>
<evidence type="ECO:0000256" key="5">
    <source>
        <dbReference type="ARBA" id="ARBA00029447"/>
    </source>
</evidence>
<dbReference type="GO" id="GO:0005886">
    <property type="term" value="C:plasma membrane"/>
    <property type="evidence" value="ECO:0007669"/>
    <property type="project" value="UniProtKB-SubCell"/>
</dbReference>
<dbReference type="Pfam" id="PF00015">
    <property type="entry name" value="MCPsignal"/>
    <property type="match status" value="1"/>
</dbReference>
<dbReference type="PROSITE" id="PS50111">
    <property type="entry name" value="CHEMOTAXIS_TRANSDUC_2"/>
    <property type="match status" value="1"/>
</dbReference>
<evidence type="ECO:0000256" key="3">
    <source>
        <dbReference type="ARBA" id="ARBA00023136"/>
    </source>
</evidence>
<dbReference type="AlphaFoldDB" id="A0A917CPL1"/>
<protein>
    <submittedName>
        <fullName evidence="11">Methyl-accepting chemotaxis protein</fullName>
    </submittedName>
</protein>
<feature type="domain" description="HAMP" evidence="10">
    <location>
        <begin position="344"/>
        <end position="396"/>
    </location>
</feature>
<dbReference type="SMART" id="SM00283">
    <property type="entry name" value="MA"/>
    <property type="match status" value="1"/>
</dbReference>